<accession>A0ABR3WJG2</accession>
<evidence type="ECO:0000313" key="2">
    <source>
        <dbReference type="Proteomes" id="UP001583177"/>
    </source>
</evidence>
<proteinExistence type="predicted"/>
<protein>
    <submittedName>
        <fullName evidence="1">Uncharacterized protein</fullName>
    </submittedName>
</protein>
<reference evidence="1 2" key="1">
    <citation type="journal article" date="2024" name="IMA Fungus">
        <title>IMA Genome - F19 : A genome assembly and annotation guide to empower mycologists, including annotated draft genome sequences of Ceratocystis pirilliformis, Diaporthe australafricana, Fusarium ophioides, Paecilomyces lecythidis, and Sporothrix stenoceras.</title>
        <authorList>
            <person name="Aylward J."/>
            <person name="Wilson A.M."/>
            <person name="Visagie C.M."/>
            <person name="Spraker J."/>
            <person name="Barnes I."/>
            <person name="Buitendag C."/>
            <person name="Ceriani C."/>
            <person name="Del Mar Angel L."/>
            <person name="du Plessis D."/>
            <person name="Fuchs T."/>
            <person name="Gasser K."/>
            <person name="Kramer D."/>
            <person name="Li W."/>
            <person name="Munsamy K."/>
            <person name="Piso A."/>
            <person name="Price J.L."/>
            <person name="Sonnekus B."/>
            <person name="Thomas C."/>
            <person name="van der Nest A."/>
            <person name="van Dijk A."/>
            <person name="van Heerden A."/>
            <person name="van Vuuren N."/>
            <person name="Yilmaz N."/>
            <person name="Duong T.A."/>
            <person name="van der Merwe N.A."/>
            <person name="Wingfield M.J."/>
            <person name="Wingfield B.D."/>
        </authorList>
    </citation>
    <scope>NUCLEOTIDE SEQUENCE [LARGE SCALE GENOMIC DNA]</scope>
    <source>
        <strain evidence="1 2">CMW 18300</strain>
    </source>
</reference>
<dbReference type="Proteomes" id="UP001583177">
    <property type="component" value="Unassembled WGS sequence"/>
</dbReference>
<evidence type="ECO:0000313" key="1">
    <source>
        <dbReference type="EMBL" id="KAL1863122.1"/>
    </source>
</evidence>
<sequence length="507" mass="59588">MAPTIQSLAKPSDRLALDRLEKTPADIQFMILQYTSSHDDLLSLMQAYPEWVMPLWKDYPRQLFQQAWDNILSEIAPSVGVEAVIAYHVRNIRKQYATAMEHRHETQEDRDGLEKSLRDVLDPNSDELPELNQSLDTILGFGDVIRDVNSLTDRYSNDAWNRIRDIARKTGTMPTSPADNRNLPAIQLTAVEREGFQLAFLRVEIYLLTKYWTNNEEERHMIDVGAHIEPFIPHHIEWDMPRRKFDSCIRYIFHAYRQHLKKTAKELKVPQLPDRDDLPWVQNWYEGSKYEHPDYIVQTTSDTVTKFAQRSISEEQGFLLWLCEFGIGPLVQTHNAEDTVRREEVLRQFSRRHIWETVELRHQFSRYDVLIDQLPPGISPNDAAYQFIPRNKHPVMSLYGQDEHQSYATSSYSAAWACASRFLIWRFKIENMVMVRNLRVRGDITLNDHGRWITFSDTDRGMSPWNHLWCTDPNAPRNAVPHGHPYMFDPVKYEFRSQPTRIHMITP</sequence>
<organism evidence="1 2">
    <name type="scientific">Diaporthe australafricana</name>
    <dbReference type="NCBI Taxonomy" id="127596"/>
    <lineage>
        <taxon>Eukaryota</taxon>
        <taxon>Fungi</taxon>
        <taxon>Dikarya</taxon>
        <taxon>Ascomycota</taxon>
        <taxon>Pezizomycotina</taxon>
        <taxon>Sordariomycetes</taxon>
        <taxon>Sordariomycetidae</taxon>
        <taxon>Diaporthales</taxon>
        <taxon>Diaporthaceae</taxon>
        <taxon>Diaporthe</taxon>
    </lineage>
</organism>
<comment type="caution">
    <text evidence="1">The sequence shown here is derived from an EMBL/GenBank/DDBJ whole genome shotgun (WGS) entry which is preliminary data.</text>
</comment>
<gene>
    <name evidence="1" type="ORF">Daus18300_008114</name>
</gene>
<keyword evidence="2" id="KW-1185">Reference proteome</keyword>
<dbReference type="EMBL" id="JAWRVE010000074">
    <property type="protein sequence ID" value="KAL1863122.1"/>
    <property type="molecule type" value="Genomic_DNA"/>
</dbReference>
<name>A0ABR3WJG2_9PEZI</name>